<accession>A0ABT2NR80</accession>
<keyword evidence="8" id="KW-1185">Reference proteome</keyword>
<dbReference type="Gene3D" id="1.20.1250.20">
    <property type="entry name" value="MFS general substrate transporter like domains"/>
    <property type="match status" value="1"/>
</dbReference>
<sequence>MAVSARKRIWGWFFFDWASQPYSTLLLTFVFAPYFAEVARAHFAAAGATPEAAAAQAQAYWSGGLTLAGLCIAILAPILGAIADGSGNRMGWIRGFSLLYVVAALALWWTTPTGGIFWPVVFFGIGLIAMEFATIFTNALMPHLAVREELGRVSGSGFAFGYAGGVVALFVVLLLFAEGASTGTTLAGFPPALGLDPALREGTRAVGPFTALWFVVFMVPFFLWVREPSAPKRHPAREAFGRLWQSLRSLHRRKSLSAYLASSMFYRDALNALYGLGGAFASNVLGWGVIQSGTFGIIAAVTAAVACWAGGRLDSRLGPKPVIIVCIAILMAVCIVLIGLSRDSVFGVVLAEGSPLPDRLFYLCGALIGAAGGILQASSRTLMVYHADPDRAAEAFGLYGLSGKATTFLAPALITVATSLTGSARLGIAPLVPLLALGLFLMIWVEPRGDR</sequence>
<feature type="transmembrane region" description="Helical" evidence="6">
    <location>
        <begin position="256"/>
        <end position="277"/>
    </location>
</feature>
<feature type="transmembrane region" description="Helical" evidence="6">
    <location>
        <begin position="426"/>
        <end position="445"/>
    </location>
</feature>
<feature type="transmembrane region" description="Helical" evidence="6">
    <location>
        <begin position="205"/>
        <end position="225"/>
    </location>
</feature>
<dbReference type="Proteomes" id="UP001205601">
    <property type="component" value="Unassembled WGS sequence"/>
</dbReference>
<dbReference type="Pfam" id="PF11700">
    <property type="entry name" value="ATG22"/>
    <property type="match status" value="1"/>
</dbReference>
<comment type="caution">
    <text evidence="7">The sequence shown here is derived from an EMBL/GenBank/DDBJ whole genome shotgun (WGS) entry which is preliminary data.</text>
</comment>
<feature type="transmembrane region" description="Helical" evidence="6">
    <location>
        <begin position="398"/>
        <end position="420"/>
    </location>
</feature>
<evidence type="ECO:0000256" key="5">
    <source>
        <dbReference type="ARBA" id="ARBA00023136"/>
    </source>
</evidence>
<evidence type="ECO:0000313" key="7">
    <source>
        <dbReference type="EMBL" id="MCT8331404.1"/>
    </source>
</evidence>
<dbReference type="RefSeq" id="WP_261497284.1">
    <property type="nucleotide sequence ID" value="NZ_JAOCQF010000003.1"/>
</dbReference>
<keyword evidence="5 6" id="KW-0472">Membrane</keyword>
<evidence type="ECO:0000256" key="2">
    <source>
        <dbReference type="ARBA" id="ARBA00022448"/>
    </source>
</evidence>
<comment type="subcellular location">
    <subcellularLocation>
        <location evidence="1">Endomembrane system</location>
        <topology evidence="1">Multi-pass membrane protein</topology>
    </subcellularLocation>
</comment>
<feature type="transmembrane region" description="Helical" evidence="6">
    <location>
        <begin position="322"/>
        <end position="340"/>
    </location>
</feature>
<evidence type="ECO:0000313" key="8">
    <source>
        <dbReference type="Proteomes" id="UP001205601"/>
    </source>
</evidence>
<organism evidence="7 8">
    <name type="scientific">Albidovulum sediminis</name>
    <dbReference type="NCBI Taxonomy" id="3066345"/>
    <lineage>
        <taxon>Bacteria</taxon>
        <taxon>Pseudomonadati</taxon>
        <taxon>Pseudomonadota</taxon>
        <taxon>Alphaproteobacteria</taxon>
        <taxon>Rhodobacterales</taxon>
        <taxon>Paracoccaceae</taxon>
        <taxon>Albidovulum</taxon>
    </lineage>
</organism>
<keyword evidence="2" id="KW-0813">Transport</keyword>
<proteinExistence type="predicted"/>
<dbReference type="PANTHER" id="PTHR23519:SF1">
    <property type="entry name" value="AUTOPHAGY-RELATED PROTEIN 22"/>
    <property type="match status" value="1"/>
</dbReference>
<dbReference type="SUPFAM" id="SSF103473">
    <property type="entry name" value="MFS general substrate transporter"/>
    <property type="match status" value="1"/>
</dbReference>
<feature type="transmembrane region" description="Helical" evidence="6">
    <location>
        <begin position="157"/>
        <end position="177"/>
    </location>
</feature>
<dbReference type="EMBL" id="JAOCQF010000003">
    <property type="protein sequence ID" value="MCT8331404.1"/>
    <property type="molecule type" value="Genomic_DNA"/>
</dbReference>
<feature type="transmembrane region" description="Helical" evidence="6">
    <location>
        <begin position="116"/>
        <end position="136"/>
    </location>
</feature>
<gene>
    <name evidence="7" type="ORF">N5I32_17935</name>
</gene>
<keyword evidence="3 6" id="KW-0812">Transmembrane</keyword>
<protein>
    <submittedName>
        <fullName evidence="7">MFS transporter</fullName>
    </submittedName>
</protein>
<dbReference type="PANTHER" id="PTHR23519">
    <property type="entry name" value="AUTOPHAGY-RELATED PROTEIN 22"/>
    <property type="match status" value="1"/>
</dbReference>
<dbReference type="InterPro" id="IPR036259">
    <property type="entry name" value="MFS_trans_sf"/>
</dbReference>
<feature type="transmembrane region" description="Helical" evidence="6">
    <location>
        <begin position="92"/>
        <end position="110"/>
    </location>
</feature>
<dbReference type="InterPro" id="IPR050495">
    <property type="entry name" value="ATG22/LtaA_families"/>
</dbReference>
<feature type="transmembrane region" description="Helical" evidence="6">
    <location>
        <begin position="64"/>
        <end position="83"/>
    </location>
</feature>
<feature type="transmembrane region" description="Helical" evidence="6">
    <location>
        <begin position="360"/>
        <end position="377"/>
    </location>
</feature>
<feature type="transmembrane region" description="Helical" evidence="6">
    <location>
        <begin position="289"/>
        <end position="310"/>
    </location>
</feature>
<evidence type="ECO:0000256" key="1">
    <source>
        <dbReference type="ARBA" id="ARBA00004127"/>
    </source>
</evidence>
<keyword evidence="4 6" id="KW-1133">Transmembrane helix</keyword>
<evidence type="ECO:0000256" key="4">
    <source>
        <dbReference type="ARBA" id="ARBA00022989"/>
    </source>
</evidence>
<reference evidence="8" key="1">
    <citation type="submission" date="2023-07" db="EMBL/GenBank/DDBJ databases">
        <title>Defluviimonas sediminis sp. nov., isolated from mangrove sediment.</title>
        <authorList>
            <person name="Liu L."/>
            <person name="Li J."/>
            <person name="Huang Y."/>
            <person name="Pan J."/>
            <person name="Li M."/>
        </authorList>
    </citation>
    <scope>NUCLEOTIDE SEQUENCE [LARGE SCALE GENOMIC DNA]</scope>
    <source>
        <strain evidence="8">FT324</strain>
    </source>
</reference>
<evidence type="ECO:0000256" key="6">
    <source>
        <dbReference type="SAM" id="Phobius"/>
    </source>
</evidence>
<dbReference type="InterPro" id="IPR024671">
    <property type="entry name" value="Atg22-like"/>
</dbReference>
<name>A0ABT2NR80_9RHOB</name>
<evidence type="ECO:0000256" key="3">
    <source>
        <dbReference type="ARBA" id="ARBA00022692"/>
    </source>
</evidence>